<gene>
    <name evidence="4" type="ORF">COW81_01160</name>
</gene>
<feature type="compositionally biased region" description="Acidic residues" evidence="1">
    <location>
        <begin position="73"/>
        <end position="84"/>
    </location>
</feature>
<evidence type="ECO:0000313" key="4">
    <source>
        <dbReference type="EMBL" id="PIP87248.1"/>
    </source>
</evidence>
<feature type="transmembrane region" description="Helical" evidence="2">
    <location>
        <begin position="47"/>
        <end position="66"/>
    </location>
</feature>
<keyword evidence="2" id="KW-0812">Transmembrane</keyword>
<accession>A0A2H0DZE7</accession>
<keyword evidence="2" id="KW-1133">Transmembrane helix</keyword>
<dbReference type="Pfam" id="PF23951">
    <property type="entry name" value="DUF7282"/>
    <property type="match status" value="1"/>
</dbReference>
<keyword evidence="2" id="KW-0472">Membrane</keyword>
<organism evidence="4 5">
    <name type="scientific">Candidatus Campbellbacteria bacterium CG22_combo_CG10-13_8_21_14_all_36_13</name>
    <dbReference type="NCBI Taxonomy" id="1974529"/>
    <lineage>
        <taxon>Bacteria</taxon>
        <taxon>Candidatus Campbelliibacteriota</taxon>
    </lineage>
</organism>
<comment type="caution">
    <text evidence="4">The sequence shown here is derived from an EMBL/GenBank/DDBJ whole genome shotgun (WGS) entry which is preliminary data.</text>
</comment>
<feature type="compositionally biased region" description="Low complexity" evidence="1">
    <location>
        <begin position="85"/>
        <end position="98"/>
    </location>
</feature>
<feature type="domain" description="DUF7282" evidence="3">
    <location>
        <begin position="112"/>
        <end position="210"/>
    </location>
</feature>
<feature type="region of interest" description="Disordered" evidence="1">
    <location>
        <begin position="73"/>
        <end position="98"/>
    </location>
</feature>
<evidence type="ECO:0000256" key="2">
    <source>
        <dbReference type="SAM" id="Phobius"/>
    </source>
</evidence>
<dbReference type="Proteomes" id="UP000231143">
    <property type="component" value="Unassembled WGS sequence"/>
</dbReference>
<name>A0A2H0DZE7_9BACT</name>
<sequence>MNNILLKSGEDINSAQEEFNAMTKSLKKDKKTNKKNMDNSNNDSKKVYIVGVLCLLIGFGVGYLVFADKSDSGELENNDSDTTEVTDATNNDSSSSSNTTVVVDPVVVTATSITAEDQNFGDTVVVKSLNLSTTAWVVVYEDNGGVPGSILGAHIYDAGEVANATISLLRGTNADAVYYVKVHGDNGDRAFDYKADVPAVDENGSEIMATFRTWSGTPR</sequence>
<dbReference type="EMBL" id="PCTT01000014">
    <property type="protein sequence ID" value="PIP87248.1"/>
    <property type="molecule type" value="Genomic_DNA"/>
</dbReference>
<evidence type="ECO:0000313" key="5">
    <source>
        <dbReference type="Proteomes" id="UP000231143"/>
    </source>
</evidence>
<reference evidence="4 5" key="1">
    <citation type="submission" date="2017-09" db="EMBL/GenBank/DDBJ databases">
        <title>Depth-based differentiation of microbial function through sediment-hosted aquifers and enrichment of novel symbionts in the deep terrestrial subsurface.</title>
        <authorList>
            <person name="Probst A.J."/>
            <person name="Ladd B."/>
            <person name="Jarett J.K."/>
            <person name="Geller-Mcgrath D.E."/>
            <person name="Sieber C.M."/>
            <person name="Emerson J.B."/>
            <person name="Anantharaman K."/>
            <person name="Thomas B.C."/>
            <person name="Malmstrom R."/>
            <person name="Stieglmeier M."/>
            <person name="Klingl A."/>
            <person name="Woyke T."/>
            <person name="Ryan C.M."/>
            <person name="Banfield J.F."/>
        </authorList>
    </citation>
    <scope>NUCLEOTIDE SEQUENCE [LARGE SCALE GENOMIC DNA]</scope>
    <source>
        <strain evidence="4">CG22_combo_CG10-13_8_21_14_all_36_13</strain>
    </source>
</reference>
<dbReference type="InterPro" id="IPR055706">
    <property type="entry name" value="Slg1/2_DUF7282"/>
</dbReference>
<evidence type="ECO:0000256" key="1">
    <source>
        <dbReference type="SAM" id="MobiDB-lite"/>
    </source>
</evidence>
<protein>
    <recommendedName>
        <fullName evidence="3">DUF7282 domain-containing protein</fullName>
    </recommendedName>
</protein>
<evidence type="ECO:0000259" key="3">
    <source>
        <dbReference type="Pfam" id="PF23951"/>
    </source>
</evidence>
<proteinExistence type="predicted"/>
<dbReference type="AlphaFoldDB" id="A0A2H0DZE7"/>